<gene>
    <name evidence="3" type="ORF">SeLEV6574_g07282</name>
</gene>
<sequence>MAGRKSRVCELRNPSLDQNDNVPRSSHNINLSIIGKRSIFFGRPSARGGKKMVALTSMSMHSILIILLLLHQAVADPVDDTDEHLKNLSEVLMRARWDDYEENPLPGALVVRLSTKWNDPMRQELSGEWTDIINLVIEDICHEGIQLTTEHLEEPTNDMSLNRLELGYEAALFVIRVLSNTYTHTYKTTFGRLRCLSDQYGKRLKEKLFEALTVTLDTDCMPEMSCYDPFANCIPIAGERERVTDKLNELQRSGELVVSSIFRASLLLDPYCWEKCLRDFALLCIGNEEMLYASNYHALAGQKLDIIIDQVSRFLKKTGTPAPSGGWEEGEIQRLRERLGQMEEVREAYQKRVPEYKVHLAERVESIDYYRKQWEKDIADMGYA</sequence>
<feature type="region of interest" description="Disordered" evidence="1">
    <location>
        <begin position="1"/>
        <end position="23"/>
    </location>
</feature>
<keyword evidence="2" id="KW-1133">Transmembrane helix</keyword>
<comment type="caution">
    <text evidence="3">The sequence shown here is derived from an EMBL/GenBank/DDBJ whole genome shotgun (WGS) entry which is preliminary data.</text>
</comment>
<dbReference type="VEuPathDB" id="FungiDB:SeMB42_g04233"/>
<evidence type="ECO:0000313" key="3">
    <source>
        <dbReference type="EMBL" id="TPX39353.1"/>
    </source>
</evidence>
<dbReference type="EMBL" id="QEAM01000495">
    <property type="protein sequence ID" value="TPX39353.1"/>
    <property type="molecule type" value="Genomic_DNA"/>
</dbReference>
<evidence type="ECO:0000256" key="2">
    <source>
        <dbReference type="SAM" id="Phobius"/>
    </source>
</evidence>
<accession>A0A507CLZ4</accession>
<organism evidence="3 4">
    <name type="scientific">Synchytrium endobioticum</name>
    <dbReference type="NCBI Taxonomy" id="286115"/>
    <lineage>
        <taxon>Eukaryota</taxon>
        <taxon>Fungi</taxon>
        <taxon>Fungi incertae sedis</taxon>
        <taxon>Chytridiomycota</taxon>
        <taxon>Chytridiomycota incertae sedis</taxon>
        <taxon>Chytridiomycetes</taxon>
        <taxon>Synchytriales</taxon>
        <taxon>Synchytriaceae</taxon>
        <taxon>Synchytrium</taxon>
    </lineage>
</organism>
<proteinExistence type="predicted"/>
<reference evidence="3 4" key="1">
    <citation type="journal article" date="2019" name="Sci. Rep.">
        <title>Comparative genomics of chytrid fungi reveal insights into the obligate biotrophic and pathogenic lifestyle of Synchytrium endobioticum.</title>
        <authorList>
            <person name="van de Vossenberg B.T.L.H."/>
            <person name="Warris S."/>
            <person name="Nguyen H.D.T."/>
            <person name="van Gent-Pelzer M.P.E."/>
            <person name="Joly D.L."/>
            <person name="van de Geest H.C."/>
            <person name="Bonants P.J.M."/>
            <person name="Smith D.S."/>
            <person name="Levesque C.A."/>
            <person name="van der Lee T.A.J."/>
        </authorList>
    </citation>
    <scope>NUCLEOTIDE SEQUENCE [LARGE SCALE GENOMIC DNA]</scope>
    <source>
        <strain evidence="3 4">LEV6574</strain>
    </source>
</reference>
<feature type="transmembrane region" description="Helical" evidence="2">
    <location>
        <begin position="52"/>
        <end position="70"/>
    </location>
</feature>
<keyword evidence="2" id="KW-0812">Transmembrane</keyword>
<name>A0A507CLZ4_9FUNG</name>
<evidence type="ECO:0000313" key="4">
    <source>
        <dbReference type="Proteomes" id="UP000320475"/>
    </source>
</evidence>
<dbReference type="AlphaFoldDB" id="A0A507CLZ4"/>
<protein>
    <submittedName>
        <fullName evidence="3">Uncharacterized protein</fullName>
    </submittedName>
</protein>
<keyword evidence="2" id="KW-0472">Membrane</keyword>
<evidence type="ECO:0000256" key="1">
    <source>
        <dbReference type="SAM" id="MobiDB-lite"/>
    </source>
</evidence>
<dbReference type="Proteomes" id="UP000320475">
    <property type="component" value="Unassembled WGS sequence"/>
</dbReference>